<sequence length="113" mass="12799">MKSRVVLDDYNFGIMVKGCCENSVLEGASEVFDQMGDMGFSPNVVVYTSLIDGSCKSGDVEKRRGCFVRWGSWYTYTVLINGLFKKGLKSERFELFEKVKEDGVLPDLHFAYL</sequence>
<dbReference type="PANTHER" id="PTHR46128">
    <property type="entry name" value="MITOCHONDRIAL GROUP I INTRON SPLICING FACTOR CCM1"/>
    <property type="match status" value="1"/>
</dbReference>
<evidence type="ECO:0000313" key="4">
    <source>
        <dbReference type="EMBL" id="KAK3023867.1"/>
    </source>
</evidence>
<dbReference type="Proteomes" id="UP001188597">
    <property type="component" value="Unassembled WGS sequence"/>
</dbReference>
<dbReference type="PANTHER" id="PTHR46128:SF211">
    <property type="entry name" value="PENTACOTRIPEPTIDE-REPEAT REGION OF PRORP DOMAIN-CONTAINING PROTEIN"/>
    <property type="match status" value="1"/>
</dbReference>
<organism evidence="4 5">
    <name type="scientific">Escallonia herrerae</name>
    <dbReference type="NCBI Taxonomy" id="1293975"/>
    <lineage>
        <taxon>Eukaryota</taxon>
        <taxon>Viridiplantae</taxon>
        <taxon>Streptophyta</taxon>
        <taxon>Embryophyta</taxon>
        <taxon>Tracheophyta</taxon>
        <taxon>Spermatophyta</taxon>
        <taxon>Magnoliopsida</taxon>
        <taxon>eudicotyledons</taxon>
        <taxon>Gunneridae</taxon>
        <taxon>Pentapetalae</taxon>
        <taxon>asterids</taxon>
        <taxon>campanulids</taxon>
        <taxon>Escalloniales</taxon>
        <taxon>Escalloniaceae</taxon>
        <taxon>Escallonia</taxon>
    </lineage>
</organism>
<evidence type="ECO:0000256" key="3">
    <source>
        <dbReference type="PROSITE-ProRule" id="PRU00708"/>
    </source>
</evidence>
<dbReference type="Gene3D" id="1.25.40.10">
    <property type="entry name" value="Tetratricopeptide repeat domain"/>
    <property type="match status" value="2"/>
</dbReference>
<dbReference type="AlphaFoldDB" id="A0AA89B3T5"/>
<keyword evidence="2" id="KW-0677">Repeat</keyword>
<accession>A0AA89B3T5</accession>
<dbReference type="InterPro" id="IPR002885">
    <property type="entry name" value="PPR_rpt"/>
</dbReference>
<gene>
    <name evidence="4" type="ORF">RJ639_043998</name>
</gene>
<keyword evidence="5" id="KW-1185">Reference proteome</keyword>
<dbReference type="Pfam" id="PF13041">
    <property type="entry name" value="PPR_2"/>
    <property type="match status" value="1"/>
</dbReference>
<dbReference type="Pfam" id="PF01535">
    <property type="entry name" value="PPR"/>
    <property type="match status" value="1"/>
</dbReference>
<protein>
    <recommendedName>
        <fullName evidence="6">Pentatricopeptide repeat-containing protein</fullName>
    </recommendedName>
</protein>
<evidence type="ECO:0000256" key="2">
    <source>
        <dbReference type="ARBA" id="ARBA00022737"/>
    </source>
</evidence>
<dbReference type="EMBL" id="JAVXUP010000631">
    <property type="protein sequence ID" value="KAK3023867.1"/>
    <property type="molecule type" value="Genomic_DNA"/>
</dbReference>
<reference evidence="4" key="1">
    <citation type="submission" date="2022-12" db="EMBL/GenBank/DDBJ databases">
        <title>Draft genome assemblies for two species of Escallonia (Escalloniales).</title>
        <authorList>
            <person name="Chanderbali A."/>
            <person name="Dervinis C."/>
            <person name="Anghel I."/>
            <person name="Soltis D."/>
            <person name="Soltis P."/>
            <person name="Zapata F."/>
        </authorList>
    </citation>
    <scope>NUCLEOTIDE SEQUENCE</scope>
    <source>
        <strain evidence="4">UCBG64.0493</strain>
        <tissue evidence="4">Leaf</tissue>
    </source>
</reference>
<evidence type="ECO:0000313" key="5">
    <source>
        <dbReference type="Proteomes" id="UP001188597"/>
    </source>
</evidence>
<feature type="repeat" description="PPR" evidence="3">
    <location>
        <begin position="8"/>
        <end position="42"/>
    </location>
</feature>
<comment type="similarity">
    <text evidence="1">Belongs to the PPR family. P subfamily.</text>
</comment>
<feature type="repeat" description="PPR" evidence="3">
    <location>
        <begin position="72"/>
        <end position="106"/>
    </location>
</feature>
<dbReference type="InterPro" id="IPR011990">
    <property type="entry name" value="TPR-like_helical_dom_sf"/>
</dbReference>
<dbReference type="InterPro" id="IPR050872">
    <property type="entry name" value="PPR_P_subfamily"/>
</dbReference>
<evidence type="ECO:0000256" key="1">
    <source>
        <dbReference type="ARBA" id="ARBA00007626"/>
    </source>
</evidence>
<comment type="caution">
    <text evidence="4">The sequence shown here is derived from an EMBL/GenBank/DDBJ whole genome shotgun (WGS) entry which is preliminary data.</text>
</comment>
<dbReference type="NCBIfam" id="TIGR00756">
    <property type="entry name" value="PPR"/>
    <property type="match status" value="2"/>
</dbReference>
<evidence type="ECO:0008006" key="6">
    <source>
        <dbReference type="Google" id="ProtNLM"/>
    </source>
</evidence>
<proteinExistence type="inferred from homology"/>
<dbReference type="PROSITE" id="PS51375">
    <property type="entry name" value="PPR"/>
    <property type="match status" value="2"/>
</dbReference>
<name>A0AA89B3T5_9ASTE</name>